<protein>
    <submittedName>
        <fullName evidence="1">Uncharacterized protein</fullName>
    </submittedName>
</protein>
<sequence length="130" mass="14561">MYEHPNGSPMAFIILEGRQNVHDDERSGRPVTATDNAAAAAVRNVVEADRRVTIDETMIQLPPGIEIGRSSIGAIIERKYLSLLKYKKNKYSDSVQAALSNVRDSAEFWKIIASFKKRNSTKGNIDIPEW</sequence>
<evidence type="ECO:0000313" key="2">
    <source>
        <dbReference type="Proteomes" id="UP001235939"/>
    </source>
</evidence>
<reference evidence="1 2" key="1">
    <citation type="submission" date="2022-01" db="EMBL/GenBank/DDBJ databases">
        <title>A chromosomal length assembly of Cordylochernes scorpioides.</title>
        <authorList>
            <person name="Zeh D."/>
            <person name="Zeh J."/>
        </authorList>
    </citation>
    <scope>NUCLEOTIDE SEQUENCE [LARGE SCALE GENOMIC DNA]</scope>
    <source>
        <strain evidence="1">IN4F17</strain>
        <tissue evidence="1">Whole Body</tissue>
    </source>
</reference>
<dbReference type="Proteomes" id="UP001235939">
    <property type="component" value="Chromosome 03"/>
</dbReference>
<name>A0ABY6KD01_9ARAC</name>
<dbReference type="EMBL" id="CP092865">
    <property type="protein sequence ID" value="UYV65540.1"/>
    <property type="molecule type" value="Genomic_DNA"/>
</dbReference>
<proteinExistence type="predicted"/>
<gene>
    <name evidence="1" type="ORF">LAZ67_3004638</name>
</gene>
<evidence type="ECO:0000313" key="1">
    <source>
        <dbReference type="EMBL" id="UYV65540.1"/>
    </source>
</evidence>
<organism evidence="1 2">
    <name type="scientific">Cordylochernes scorpioides</name>
    <dbReference type="NCBI Taxonomy" id="51811"/>
    <lineage>
        <taxon>Eukaryota</taxon>
        <taxon>Metazoa</taxon>
        <taxon>Ecdysozoa</taxon>
        <taxon>Arthropoda</taxon>
        <taxon>Chelicerata</taxon>
        <taxon>Arachnida</taxon>
        <taxon>Pseudoscorpiones</taxon>
        <taxon>Cheliferoidea</taxon>
        <taxon>Chernetidae</taxon>
        <taxon>Cordylochernes</taxon>
    </lineage>
</organism>
<accession>A0ABY6KD01</accession>
<keyword evidence="2" id="KW-1185">Reference proteome</keyword>